<keyword evidence="1" id="KW-0812">Transmembrane</keyword>
<evidence type="ECO:0000313" key="2">
    <source>
        <dbReference type="EMBL" id="PRQ49863.1"/>
    </source>
</evidence>
<gene>
    <name evidence="2" type="ORF">RchiOBHm_Chr2g0126651</name>
</gene>
<accession>A0A2P6RTV9</accession>
<feature type="transmembrane region" description="Helical" evidence="1">
    <location>
        <begin position="33"/>
        <end position="59"/>
    </location>
</feature>
<sequence length="82" mass="9784">MGIHLLSNVSHDQLLSHDLEEQCRVNSNSMINLGLIFVPYVSFLYMCFYIFFILIFNSIILKPPPFYFVTCIYFYSLFYFCK</sequence>
<keyword evidence="1" id="KW-0472">Membrane</keyword>
<dbReference type="Proteomes" id="UP000238479">
    <property type="component" value="Chromosome 2"/>
</dbReference>
<organism evidence="2 3">
    <name type="scientific">Rosa chinensis</name>
    <name type="common">China rose</name>
    <dbReference type="NCBI Taxonomy" id="74649"/>
    <lineage>
        <taxon>Eukaryota</taxon>
        <taxon>Viridiplantae</taxon>
        <taxon>Streptophyta</taxon>
        <taxon>Embryophyta</taxon>
        <taxon>Tracheophyta</taxon>
        <taxon>Spermatophyta</taxon>
        <taxon>Magnoliopsida</taxon>
        <taxon>eudicotyledons</taxon>
        <taxon>Gunneridae</taxon>
        <taxon>Pentapetalae</taxon>
        <taxon>rosids</taxon>
        <taxon>fabids</taxon>
        <taxon>Rosales</taxon>
        <taxon>Rosaceae</taxon>
        <taxon>Rosoideae</taxon>
        <taxon>Rosoideae incertae sedis</taxon>
        <taxon>Rosa</taxon>
    </lineage>
</organism>
<dbReference type="EMBL" id="PDCK01000040">
    <property type="protein sequence ID" value="PRQ49863.1"/>
    <property type="molecule type" value="Genomic_DNA"/>
</dbReference>
<evidence type="ECO:0000256" key="1">
    <source>
        <dbReference type="SAM" id="Phobius"/>
    </source>
</evidence>
<comment type="caution">
    <text evidence="2">The sequence shown here is derived from an EMBL/GenBank/DDBJ whole genome shotgun (WGS) entry which is preliminary data.</text>
</comment>
<proteinExistence type="predicted"/>
<name>A0A2P6RTV9_ROSCH</name>
<feature type="transmembrane region" description="Helical" evidence="1">
    <location>
        <begin position="65"/>
        <end position="81"/>
    </location>
</feature>
<keyword evidence="3" id="KW-1185">Reference proteome</keyword>
<protein>
    <submittedName>
        <fullName evidence="2">Uncharacterized protein</fullName>
    </submittedName>
</protein>
<evidence type="ECO:0000313" key="3">
    <source>
        <dbReference type="Proteomes" id="UP000238479"/>
    </source>
</evidence>
<dbReference type="Gramene" id="PRQ49863">
    <property type="protein sequence ID" value="PRQ49863"/>
    <property type="gene ID" value="RchiOBHm_Chr2g0126651"/>
</dbReference>
<reference evidence="2 3" key="1">
    <citation type="journal article" date="2018" name="Nat. Genet.">
        <title>The Rosa genome provides new insights in the design of modern roses.</title>
        <authorList>
            <person name="Bendahmane M."/>
        </authorList>
    </citation>
    <scope>NUCLEOTIDE SEQUENCE [LARGE SCALE GENOMIC DNA]</scope>
    <source>
        <strain evidence="3">cv. Old Blush</strain>
    </source>
</reference>
<keyword evidence="1" id="KW-1133">Transmembrane helix</keyword>
<dbReference type="AlphaFoldDB" id="A0A2P6RTV9"/>